<dbReference type="SMART" id="SM00895">
    <property type="entry name" value="FCD"/>
    <property type="match status" value="1"/>
</dbReference>
<dbReference type="InterPro" id="IPR000524">
    <property type="entry name" value="Tscrpt_reg_HTH_GntR"/>
</dbReference>
<evidence type="ECO:0000256" key="1">
    <source>
        <dbReference type="ARBA" id="ARBA00023015"/>
    </source>
</evidence>
<keyword evidence="1" id="KW-0805">Transcription regulation</keyword>
<gene>
    <name evidence="5" type="ORF">AYY17_16435</name>
</gene>
<evidence type="ECO:0000313" key="6">
    <source>
        <dbReference type="Proteomes" id="UP000092247"/>
    </source>
</evidence>
<dbReference type="SUPFAM" id="SSF48008">
    <property type="entry name" value="GntR ligand-binding domain-like"/>
    <property type="match status" value="1"/>
</dbReference>
<accession>A0A1B8HLJ6</accession>
<feature type="domain" description="HTH gntR-type" evidence="4">
    <location>
        <begin position="12"/>
        <end position="80"/>
    </location>
</feature>
<dbReference type="GO" id="GO:0003677">
    <property type="term" value="F:DNA binding"/>
    <property type="evidence" value="ECO:0007669"/>
    <property type="project" value="UniProtKB-KW"/>
</dbReference>
<sequence length="228" mass="26074">MQFSEQLNASQKNLSYLLAEKLGKQILSGHYPPESILPGEIELAAQFEVSRTAVREAVKMLAAKGMVLPRPRIGTRVMPTISWNFLDHDFIKWWLSSGDHRLVLKYFRELRIAIEPQACALAAVNAAKEQKQSLSFLLKEMTLLSDDFEREKWIAVDHRFHHLIYQACGNPFFASFANLFDFVYHNFFESITTNQVIEVDLHKEIVDAILDGNGERALHACQLLLSKV</sequence>
<dbReference type="InterPro" id="IPR036388">
    <property type="entry name" value="WH-like_DNA-bd_sf"/>
</dbReference>
<dbReference type="Pfam" id="PF00392">
    <property type="entry name" value="GntR"/>
    <property type="match status" value="1"/>
</dbReference>
<dbReference type="InterPro" id="IPR036390">
    <property type="entry name" value="WH_DNA-bd_sf"/>
</dbReference>
<evidence type="ECO:0000256" key="3">
    <source>
        <dbReference type="ARBA" id="ARBA00023163"/>
    </source>
</evidence>
<dbReference type="PRINTS" id="PR00035">
    <property type="entry name" value="HTHGNTR"/>
</dbReference>
<dbReference type="SUPFAM" id="SSF46785">
    <property type="entry name" value="Winged helix' DNA-binding domain"/>
    <property type="match status" value="1"/>
</dbReference>
<keyword evidence="2" id="KW-0238">DNA-binding</keyword>
<protein>
    <submittedName>
        <fullName evidence="5">GntR family transcriptional regulator</fullName>
    </submittedName>
</protein>
<dbReference type="CDD" id="cd07377">
    <property type="entry name" value="WHTH_GntR"/>
    <property type="match status" value="1"/>
</dbReference>
<dbReference type="InterPro" id="IPR008920">
    <property type="entry name" value="TF_FadR/GntR_C"/>
</dbReference>
<name>A0A1B8HLJ6_9GAMM</name>
<organism evidence="5 6">
    <name type="scientific">Morganella psychrotolerans</name>
    <dbReference type="NCBI Taxonomy" id="368603"/>
    <lineage>
        <taxon>Bacteria</taxon>
        <taxon>Pseudomonadati</taxon>
        <taxon>Pseudomonadota</taxon>
        <taxon>Gammaproteobacteria</taxon>
        <taxon>Enterobacterales</taxon>
        <taxon>Morganellaceae</taxon>
        <taxon>Morganella</taxon>
    </lineage>
</organism>
<dbReference type="InterPro" id="IPR011711">
    <property type="entry name" value="GntR_C"/>
</dbReference>
<proteinExistence type="predicted"/>
<comment type="caution">
    <text evidence="5">The sequence shown here is derived from an EMBL/GenBank/DDBJ whole genome shotgun (WGS) entry which is preliminary data.</text>
</comment>
<dbReference type="Proteomes" id="UP000092247">
    <property type="component" value="Unassembled WGS sequence"/>
</dbReference>
<dbReference type="AlphaFoldDB" id="A0A1B8HLJ6"/>
<dbReference type="EMBL" id="LZEX01000005">
    <property type="protein sequence ID" value="OBU10182.1"/>
    <property type="molecule type" value="Genomic_DNA"/>
</dbReference>
<dbReference type="Gene3D" id="1.10.10.10">
    <property type="entry name" value="Winged helix-like DNA-binding domain superfamily/Winged helix DNA-binding domain"/>
    <property type="match status" value="1"/>
</dbReference>
<dbReference type="STRING" id="368603.AYY16_13965"/>
<reference evidence="5 6" key="1">
    <citation type="submission" date="2016-06" db="EMBL/GenBank/DDBJ databases">
        <authorList>
            <person name="Kjaerup R.B."/>
            <person name="Dalgaard T.S."/>
            <person name="Juul-Madsen H.R."/>
        </authorList>
    </citation>
    <scope>NUCLEOTIDE SEQUENCE [LARGE SCALE GENOMIC DNA]</scope>
    <source>
        <strain evidence="5 6">GCSL-Mp3</strain>
    </source>
</reference>
<dbReference type="Pfam" id="PF07729">
    <property type="entry name" value="FCD"/>
    <property type="match status" value="1"/>
</dbReference>
<dbReference type="SMART" id="SM00345">
    <property type="entry name" value="HTH_GNTR"/>
    <property type="match status" value="1"/>
</dbReference>
<dbReference type="GO" id="GO:0003700">
    <property type="term" value="F:DNA-binding transcription factor activity"/>
    <property type="evidence" value="ECO:0007669"/>
    <property type="project" value="InterPro"/>
</dbReference>
<dbReference type="RefSeq" id="WP_067422121.1">
    <property type="nucleotide sequence ID" value="NZ_LZEX01000005.1"/>
</dbReference>
<keyword evidence="3" id="KW-0804">Transcription</keyword>
<dbReference type="PANTHER" id="PTHR43537">
    <property type="entry name" value="TRANSCRIPTIONAL REGULATOR, GNTR FAMILY"/>
    <property type="match status" value="1"/>
</dbReference>
<evidence type="ECO:0000313" key="5">
    <source>
        <dbReference type="EMBL" id="OBU10182.1"/>
    </source>
</evidence>
<dbReference type="PROSITE" id="PS50949">
    <property type="entry name" value="HTH_GNTR"/>
    <property type="match status" value="1"/>
</dbReference>
<evidence type="ECO:0000256" key="2">
    <source>
        <dbReference type="ARBA" id="ARBA00023125"/>
    </source>
</evidence>
<dbReference type="Gene3D" id="1.20.120.530">
    <property type="entry name" value="GntR ligand-binding domain-like"/>
    <property type="match status" value="1"/>
</dbReference>
<dbReference type="PANTHER" id="PTHR43537:SF44">
    <property type="entry name" value="GNTR FAMILY REGULATORY PROTEIN"/>
    <property type="match status" value="1"/>
</dbReference>
<evidence type="ECO:0000259" key="4">
    <source>
        <dbReference type="PROSITE" id="PS50949"/>
    </source>
</evidence>